<evidence type="ECO:0000259" key="7">
    <source>
        <dbReference type="PROSITE" id="PS50262"/>
    </source>
</evidence>
<dbReference type="GO" id="GO:0016020">
    <property type="term" value="C:membrane"/>
    <property type="evidence" value="ECO:0007669"/>
    <property type="project" value="UniProtKB-SubCell"/>
</dbReference>
<sequence length="270" mass="27809">MSRASPNASLAPPPPPDDDDNGIEPPQLLSYHPALGLGEAAPLVQGLAVALYVVGCALDAALVAAISCLPALRRKAMFCFMASLALADLLRAHAGLALLLFARPGLPGAAAVPLSLSACRAQLFFFSFTSSAGFASVTSMLLDRYLAICHPFHYLRCTHGGRGTCVALAVGWAASLAVAASFLGASLHLRACPPPGGSEGAPATRPPRPPRLPGLMCDHMSLAVASCHSSSSDVAFDSAFTGVMSTAFLLLSTFTYAKVTREPPAPRAPT</sequence>
<comment type="subcellular location">
    <subcellularLocation>
        <location evidence="1">Membrane</location>
    </subcellularLocation>
</comment>
<reference evidence="9" key="1">
    <citation type="submission" date="2025-08" db="UniProtKB">
        <authorList>
            <consortium name="RefSeq"/>
        </authorList>
    </citation>
    <scope>IDENTIFICATION</scope>
    <source>
        <tissue evidence="9">Sperm</tissue>
    </source>
</reference>
<dbReference type="InterPro" id="IPR052921">
    <property type="entry name" value="GPCR1_Superfamily_Member"/>
</dbReference>
<dbReference type="PANTHER" id="PTHR26451">
    <property type="entry name" value="G_PROTEIN_RECEP_F1_2 DOMAIN-CONTAINING PROTEIN"/>
    <property type="match status" value="1"/>
</dbReference>
<feature type="region of interest" description="Disordered" evidence="5">
    <location>
        <begin position="1"/>
        <end position="25"/>
    </location>
</feature>
<dbReference type="InterPro" id="IPR017452">
    <property type="entry name" value="GPCR_Rhodpsn_7TM"/>
</dbReference>
<dbReference type="GO" id="GO:0005549">
    <property type="term" value="F:odorant binding"/>
    <property type="evidence" value="ECO:0007669"/>
    <property type="project" value="TreeGrafter"/>
</dbReference>
<dbReference type="InterPro" id="IPR000276">
    <property type="entry name" value="GPCR_Rhodpsn"/>
</dbReference>
<feature type="transmembrane region" description="Helical" evidence="6">
    <location>
        <begin position="121"/>
        <end position="142"/>
    </location>
</feature>
<keyword evidence="2 6" id="KW-0812">Transmembrane</keyword>
<evidence type="ECO:0000256" key="2">
    <source>
        <dbReference type="ARBA" id="ARBA00022692"/>
    </source>
</evidence>
<dbReference type="GO" id="GO:0004984">
    <property type="term" value="F:olfactory receptor activity"/>
    <property type="evidence" value="ECO:0007669"/>
    <property type="project" value="TreeGrafter"/>
</dbReference>
<evidence type="ECO:0000256" key="4">
    <source>
        <dbReference type="ARBA" id="ARBA00023136"/>
    </source>
</evidence>
<feature type="transmembrane region" description="Helical" evidence="6">
    <location>
        <begin position="78"/>
        <end position="101"/>
    </location>
</feature>
<dbReference type="KEGG" id="pmrn:116946824"/>
<dbReference type="Proteomes" id="UP001318040">
    <property type="component" value="Chromosome 28"/>
</dbReference>
<dbReference type="RefSeq" id="XP_032817884.1">
    <property type="nucleotide sequence ID" value="XM_032961993.1"/>
</dbReference>
<organism evidence="8 9">
    <name type="scientific">Petromyzon marinus</name>
    <name type="common">Sea lamprey</name>
    <dbReference type="NCBI Taxonomy" id="7757"/>
    <lineage>
        <taxon>Eukaryota</taxon>
        <taxon>Metazoa</taxon>
        <taxon>Chordata</taxon>
        <taxon>Craniata</taxon>
        <taxon>Vertebrata</taxon>
        <taxon>Cyclostomata</taxon>
        <taxon>Hyperoartia</taxon>
        <taxon>Petromyzontiformes</taxon>
        <taxon>Petromyzontidae</taxon>
        <taxon>Petromyzon</taxon>
    </lineage>
</organism>
<evidence type="ECO:0000256" key="3">
    <source>
        <dbReference type="ARBA" id="ARBA00022989"/>
    </source>
</evidence>
<evidence type="ECO:0000313" key="9">
    <source>
        <dbReference type="RefSeq" id="XP_032817884.1"/>
    </source>
</evidence>
<evidence type="ECO:0000256" key="1">
    <source>
        <dbReference type="ARBA" id="ARBA00004370"/>
    </source>
</evidence>
<feature type="transmembrane region" description="Helical" evidence="6">
    <location>
        <begin position="163"/>
        <end position="185"/>
    </location>
</feature>
<accession>A0AAJ7THD0</accession>
<keyword evidence="4 6" id="KW-0472">Membrane</keyword>
<protein>
    <submittedName>
        <fullName evidence="9">Olfactory receptor 1B1-like</fullName>
    </submittedName>
</protein>
<feature type="transmembrane region" description="Helical" evidence="6">
    <location>
        <begin position="239"/>
        <end position="257"/>
    </location>
</feature>
<evidence type="ECO:0000256" key="5">
    <source>
        <dbReference type="SAM" id="MobiDB-lite"/>
    </source>
</evidence>
<feature type="transmembrane region" description="Helical" evidence="6">
    <location>
        <begin position="43"/>
        <end position="66"/>
    </location>
</feature>
<name>A0AAJ7THD0_PETMA</name>
<dbReference type="PANTHER" id="PTHR26451:SF897">
    <property type="entry name" value="TRACE AMINE-ASSOCIATED RECEPTOR 5-LIKE"/>
    <property type="match status" value="1"/>
</dbReference>
<dbReference type="AlphaFoldDB" id="A0AAJ7THD0"/>
<dbReference type="SUPFAM" id="SSF81321">
    <property type="entry name" value="Family A G protein-coupled receptor-like"/>
    <property type="match status" value="1"/>
</dbReference>
<feature type="domain" description="G-protein coupled receptors family 1 profile" evidence="7">
    <location>
        <begin position="58"/>
        <end position="270"/>
    </location>
</feature>
<dbReference type="Gene3D" id="1.20.1070.10">
    <property type="entry name" value="Rhodopsin 7-helix transmembrane proteins"/>
    <property type="match status" value="1"/>
</dbReference>
<keyword evidence="3 6" id="KW-1133">Transmembrane helix</keyword>
<keyword evidence="8" id="KW-1185">Reference proteome</keyword>
<evidence type="ECO:0000313" key="8">
    <source>
        <dbReference type="Proteomes" id="UP001318040"/>
    </source>
</evidence>
<dbReference type="PROSITE" id="PS50262">
    <property type="entry name" value="G_PROTEIN_RECEP_F1_2"/>
    <property type="match status" value="1"/>
</dbReference>
<dbReference type="GO" id="GO:0004930">
    <property type="term" value="F:G protein-coupled receptor activity"/>
    <property type="evidence" value="ECO:0007669"/>
    <property type="project" value="InterPro"/>
</dbReference>
<gene>
    <name evidence="9" type="primary">LOC116946824</name>
</gene>
<proteinExistence type="predicted"/>
<dbReference type="Pfam" id="PF00001">
    <property type="entry name" value="7tm_1"/>
    <property type="match status" value="1"/>
</dbReference>
<evidence type="ECO:0000256" key="6">
    <source>
        <dbReference type="SAM" id="Phobius"/>
    </source>
</evidence>